<dbReference type="RefSeq" id="WP_338086047.1">
    <property type="nucleotide sequence ID" value="NZ_JAKJLQ010000100.1"/>
</dbReference>
<proteinExistence type="predicted"/>
<evidence type="ECO:0000259" key="1">
    <source>
        <dbReference type="Pfam" id="PF01548"/>
    </source>
</evidence>
<reference evidence="2" key="1">
    <citation type="journal article" date="2022" name="Data Brief">
        <title>Draft genome sequence data of Gordonia hongkongensis strain EUFUS-Z928 isolated from the octocoral Eunicea fusca.</title>
        <authorList>
            <person name="Sanchez-Suarez J."/>
            <person name="Diaz L."/>
            <person name="Melo-Bolivar J."/>
            <person name="Villamil L."/>
        </authorList>
    </citation>
    <scope>NUCLEOTIDE SEQUENCE</scope>
    <source>
        <strain evidence="2">EUFUS-Z928</strain>
    </source>
</reference>
<comment type="caution">
    <text evidence="2">The sequence shown here is derived from an EMBL/GenBank/DDBJ whole genome shotgun (WGS) entry which is preliminary data.</text>
</comment>
<name>A0ABT6C1I0_9ACTN</name>
<gene>
    <name evidence="2" type="ORF">L2299_24155</name>
</gene>
<dbReference type="Proteomes" id="UP001152308">
    <property type="component" value="Unassembled WGS sequence"/>
</dbReference>
<feature type="domain" description="Transposase IS110-like N-terminal" evidence="1">
    <location>
        <begin position="4"/>
        <end position="62"/>
    </location>
</feature>
<evidence type="ECO:0000313" key="2">
    <source>
        <dbReference type="EMBL" id="MDF6104105.1"/>
    </source>
</evidence>
<reference evidence="2" key="2">
    <citation type="submission" date="2022-01" db="EMBL/GenBank/DDBJ databases">
        <authorList>
            <person name="Sanchez-Suarez J."/>
            <person name="Villamil L."/>
            <person name="Diaz L.E."/>
        </authorList>
    </citation>
    <scope>NUCLEOTIDE SEQUENCE</scope>
    <source>
        <strain evidence="2">EUFUS-Z928</strain>
    </source>
</reference>
<dbReference type="Pfam" id="PF01548">
    <property type="entry name" value="DEDD_Tnp_IS110"/>
    <property type="match status" value="1"/>
</dbReference>
<feature type="non-terminal residue" evidence="2">
    <location>
        <position position="1"/>
    </location>
</feature>
<feature type="non-terminal residue" evidence="2">
    <location>
        <position position="74"/>
    </location>
</feature>
<protein>
    <submittedName>
        <fullName evidence="2">IS110 family transposase</fullName>
    </submittedName>
</protein>
<keyword evidence="3" id="KW-1185">Reference proteome</keyword>
<dbReference type="InterPro" id="IPR002525">
    <property type="entry name" value="Transp_IS110-like_N"/>
</dbReference>
<evidence type="ECO:0000313" key="3">
    <source>
        <dbReference type="Proteomes" id="UP001152308"/>
    </source>
</evidence>
<organism evidence="2 3">
    <name type="scientific">Gordonia hongkongensis</name>
    <dbReference type="NCBI Taxonomy" id="1701090"/>
    <lineage>
        <taxon>Bacteria</taxon>
        <taxon>Bacillati</taxon>
        <taxon>Actinomycetota</taxon>
        <taxon>Actinomycetes</taxon>
        <taxon>Mycobacteriales</taxon>
        <taxon>Gordoniaceae</taxon>
        <taxon>Gordonia</taxon>
    </lineage>
</organism>
<sequence>RYAHGKTDQLDAYAAAMAVITGRATAVAKDTRGAVESIRMLTVARASAVEEATRIGNQIRDLCTTAPAEYADQA</sequence>
<dbReference type="EMBL" id="JAKJLQ010000100">
    <property type="protein sequence ID" value="MDF6104105.1"/>
    <property type="molecule type" value="Genomic_DNA"/>
</dbReference>
<accession>A0ABT6C1I0</accession>